<dbReference type="RefSeq" id="XP_012651751.1">
    <property type="nucleotide sequence ID" value="XM_012796297.1"/>
</dbReference>
<keyword evidence="2" id="KW-1185">Reference proteome</keyword>
<name>W7XL58_TETTS</name>
<dbReference type="AlphaFoldDB" id="W7XL58"/>
<dbReference type="InParanoid" id="W7XL58"/>
<dbReference type="KEGG" id="tet:TTHERM_001479589"/>
<protein>
    <submittedName>
        <fullName evidence="1">Uncharacterized protein</fullName>
    </submittedName>
</protein>
<evidence type="ECO:0000313" key="1">
    <source>
        <dbReference type="EMBL" id="EWS75714.1"/>
    </source>
</evidence>
<evidence type="ECO:0000313" key="2">
    <source>
        <dbReference type="Proteomes" id="UP000009168"/>
    </source>
</evidence>
<organism evidence="1 2">
    <name type="scientific">Tetrahymena thermophila (strain SB210)</name>
    <dbReference type="NCBI Taxonomy" id="312017"/>
    <lineage>
        <taxon>Eukaryota</taxon>
        <taxon>Sar</taxon>
        <taxon>Alveolata</taxon>
        <taxon>Ciliophora</taxon>
        <taxon>Intramacronucleata</taxon>
        <taxon>Oligohymenophorea</taxon>
        <taxon>Hymenostomatida</taxon>
        <taxon>Tetrahymenina</taxon>
        <taxon>Tetrahymenidae</taxon>
        <taxon>Tetrahymena</taxon>
    </lineage>
</organism>
<sequence>MIKRRSQNCIANIQSYQILHKVFEFRRIVLKIADRLLSQIKSYSEFIFLIRQMHNQQNSPNK</sequence>
<dbReference type="GeneID" id="24442390"/>
<proteinExistence type="predicted"/>
<gene>
    <name evidence="1" type="ORF">TTHERM_001479589</name>
</gene>
<reference evidence="2" key="1">
    <citation type="journal article" date="2006" name="PLoS Biol.">
        <title>Macronuclear genome sequence of the ciliate Tetrahymena thermophila, a model eukaryote.</title>
        <authorList>
            <person name="Eisen J.A."/>
            <person name="Coyne R.S."/>
            <person name="Wu M."/>
            <person name="Wu D."/>
            <person name="Thiagarajan M."/>
            <person name="Wortman J.R."/>
            <person name="Badger J.H."/>
            <person name="Ren Q."/>
            <person name="Amedeo P."/>
            <person name="Jones K.M."/>
            <person name="Tallon L.J."/>
            <person name="Delcher A.L."/>
            <person name="Salzberg S.L."/>
            <person name="Silva J.C."/>
            <person name="Haas B.J."/>
            <person name="Majoros W.H."/>
            <person name="Farzad M."/>
            <person name="Carlton J.M."/>
            <person name="Smith R.K. Jr."/>
            <person name="Garg J."/>
            <person name="Pearlman R.E."/>
            <person name="Karrer K.M."/>
            <person name="Sun L."/>
            <person name="Manning G."/>
            <person name="Elde N.C."/>
            <person name="Turkewitz A.P."/>
            <person name="Asai D.J."/>
            <person name="Wilkes D.E."/>
            <person name="Wang Y."/>
            <person name="Cai H."/>
            <person name="Collins K."/>
            <person name="Stewart B.A."/>
            <person name="Lee S.R."/>
            <person name="Wilamowska K."/>
            <person name="Weinberg Z."/>
            <person name="Ruzzo W.L."/>
            <person name="Wloga D."/>
            <person name="Gaertig J."/>
            <person name="Frankel J."/>
            <person name="Tsao C.-C."/>
            <person name="Gorovsky M.A."/>
            <person name="Keeling P.J."/>
            <person name="Waller R.F."/>
            <person name="Patron N.J."/>
            <person name="Cherry J.M."/>
            <person name="Stover N.A."/>
            <person name="Krieger C.J."/>
            <person name="del Toro C."/>
            <person name="Ryder H.F."/>
            <person name="Williamson S.C."/>
            <person name="Barbeau R.A."/>
            <person name="Hamilton E.P."/>
            <person name="Orias E."/>
        </authorList>
    </citation>
    <scope>NUCLEOTIDE SEQUENCE [LARGE SCALE GENOMIC DNA]</scope>
    <source>
        <strain evidence="2">SB210</strain>
    </source>
</reference>
<dbReference type="EMBL" id="GG662796">
    <property type="protein sequence ID" value="EWS75714.1"/>
    <property type="molecule type" value="Genomic_DNA"/>
</dbReference>
<accession>W7XL58</accession>
<dbReference type="Proteomes" id="UP000009168">
    <property type="component" value="Unassembled WGS sequence"/>
</dbReference>